<sequence>MKNIIHTPNAPAAIGPYSQAIIAGDFLYISGQLPINSKTGEFIGTDISSQTKQSLLNIKAICEAANITLNNIVKVNIFLKDLNHFVEMNKVYGEIFGAHAPARAAVQVARIPKDALIEIEAIAYLK</sequence>
<evidence type="ECO:0000313" key="2">
    <source>
        <dbReference type="EMBL" id="BDT03380.1"/>
    </source>
</evidence>
<accession>A0ABM8BU29</accession>
<dbReference type="EMBL" id="AP026933">
    <property type="protein sequence ID" value="BDT03380.1"/>
    <property type="molecule type" value="Genomic_DNA"/>
</dbReference>
<keyword evidence="3" id="KW-1185">Reference proteome</keyword>
<dbReference type="NCBIfam" id="TIGR00004">
    <property type="entry name" value="Rid family detoxifying hydrolase"/>
    <property type="match status" value="1"/>
</dbReference>
<organism evidence="2 3">
    <name type="scientific">Spiroplasma ixodetis</name>
    <dbReference type="NCBI Taxonomy" id="2141"/>
    <lineage>
        <taxon>Bacteria</taxon>
        <taxon>Bacillati</taxon>
        <taxon>Mycoplasmatota</taxon>
        <taxon>Mollicutes</taxon>
        <taxon>Entomoplasmatales</taxon>
        <taxon>Spiroplasmataceae</taxon>
        <taxon>Spiroplasma</taxon>
    </lineage>
</organism>
<dbReference type="Gene3D" id="3.30.1330.40">
    <property type="entry name" value="RutC-like"/>
    <property type="match status" value="1"/>
</dbReference>
<evidence type="ECO:0000313" key="3">
    <source>
        <dbReference type="Proteomes" id="UP001163387"/>
    </source>
</evidence>
<dbReference type="Proteomes" id="UP001163387">
    <property type="component" value="Chromosome"/>
</dbReference>
<dbReference type="SUPFAM" id="SSF55298">
    <property type="entry name" value="YjgF-like"/>
    <property type="match status" value="1"/>
</dbReference>
<gene>
    <name evidence="2" type="ORF">SHM_10260</name>
</gene>
<comment type="similarity">
    <text evidence="1">Belongs to the RutC family.</text>
</comment>
<evidence type="ECO:0000256" key="1">
    <source>
        <dbReference type="ARBA" id="ARBA00010552"/>
    </source>
</evidence>
<protein>
    <submittedName>
        <fullName evidence="2">Endoribonuclease</fullName>
    </submittedName>
</protein>
<dbReference type="InterPro" id="IPR006175">
    <property type="entry name" value="YjgF/YER057c/UK114"/>
</dbReference>
<dbReference type="PANTHER" id="PTHR11803">
    <property type="entry name" value="2-IMINOBUTANOATE/2-IMINOPROPANOATE DEAMINASE RIDA"/>
    <property type="match status" value="1"/>
</dbReference>
<proteinExistence type="inferred from homology"/>
<dbReference type="CDD" id="cd00448">
    <property type="entry name" value="YjgF_YER057c_UK114_family"/>
    <property type="match status" value="1"/>
</dbReference>
<dbReference type="Pfam" id="PF01042">
    <property type="entry name" value="Ribonuc_L-PSP"/>
    <property type="match status" value="1"/>
</dbReference>
<dbReference type="RefSeq" id="WP_174480051.1">
    <property type="nucleotide sequence ID" value="NZ_AP026933.1"/>
</dbReference>
<dbReference type="InterPro" id="IPR035959">
    <property type="entry name" value="RutC-like_sf"/>
</dbReference>
<dbReference type="InterPro" id="IPR006056">
    <property type="entry name" value="RidA"/>
</dbReference>
<reference evidence="2 3" key="1">
    <citation type="journal article" date="2022" name="Front. Microbiol.">
        <title>Male-killing mechanisms vary between Spiroplasma species.</title>
        <authorList>
            <person name="Arai H."/>
            <person name="Inoue M."/>
            <person name="Kageyama D."/>
        </authorList>
    </citation>
    <scope>NUCLEOTIDE SEQUENCE [LARGE SCALE GENOMIC DNA]</scope>
    <source>
        <strain evidence="3">sHm</strain>
    </source>
</reference>
<dbReference type="PANTHER" id="PTHR11803:SF39">
    <property type="entry name" value="2-IMINOBUTANOATE_2-IMINOPROPANOATE DEAMINASE"/>
    <property type="match status" value="1"/>
</dbReference>
<name>A0ABM8BU29_9MOLU</name>